<evidence type="ECO:0000259" key="2">
    <source>
        <dbReference type="Pfam" id="PF25583"/>
    </source>
</evidence>
<dbReference type="PROSITE" id="PS52050">
    <property type="entry name" value="WYL"/>
    <property type="match status" value="1"/>
</dbReference>
<dbReference type="Proteomes" id="UP000321612">
    <property type="component" value="Unassembled WGS sequence"/>
</dbReference>
<evidence type="ECO:0000313" key="3">
    <source>
        <dbReference type="EMBL" id="TXJ60025.1"/>
    </source>
</evidence>
<dbReference type="InterPro" id="IPR026881">
    <property type="entry name" value="WYL_dom"/>
</dbReference>
<evidence type="ECO:0000313" key="4">
    <source>
        <dbReference type="Proteomes" id="UP000321612"/>
    </source>
</evidence>
<reference evidence="4" key="1">
    <citation type="submission" date="2019-05" db="EMBL/GenBank/DDBJ databases">
        <title>Prevotella brunnea sp. nov., isolated from a wound of a patient.</title>
        <authorList>
            <person name="Buhl M."/>
        </authorList>
    </citation>
    <scope>NUCLEOTIDE SEQUENCE [LARGE SCALE GENOMIC DNA]</scope>
    <source>
        <strain evidence="4">A2672</strain>
    </source>
</reference>
<dbReference type="RefSeq" id="WP_130829112.1">
    <property type="nucleotide sequence ID" value="NZ_SDIK01000068.1"/>
</dbReference>
<organism evidence="3 4">
    <name type="scientific">Prevotella brunnea</name>
    <dbReference type="NCBI Taxonomy" id="2508867"/>
    <lineage>
        <taxon>Bacteria</taxon>
        <taxon>Pseudomonadati</taxon>
        <taxon>Bacteroidota</taxon>
        <taxon>Bacteroidia</taxon>
        <taxon>Bacteroidales</taxon>
        <taxon>Prevotellaceae</taxon>
        <taxon>Prevotella</taxon>
    </lineage>
</organism>
<dbReference type="PANTHER" id="PTHR34580">
    <property type="match status" value="1"/>
</dbReference>
<keyword evidence="4" id="KW-1185">Reference proteome</keyword>
<dbReference type="EMBL" id="SDIK01000068">
    <property type="protein sequence ID" value="TXJ60025.1"/>
    <property type="molecule type" value="Genomic_DNA"/>
</dbReference>
<dbReference type="Pfam" id="PF25583">
    <property type="entry name" value="WCX"/>
    <property type="match status" value="1"/>
</dbReference>
<dbReference type="InterPro" id="IPR051534">
    <property type="entry name" value="CBASS_pafABC_assoc_protein"/>
</dbReference>
<feature type="domain" description="WYL" evidence="1">
    <location>
        <begin position="119"/>
        <end position="188"/>
    </location>
</feature>
<name>A0A5C8GDL5_9BACT</name>
<sequence>MAANLIARYIWEVDALAKARHGLSLEELNEQWRDCYLYDDKDIVRKTWWEHRNQIGLQFGIDIEYDKQNKRYFIKSRNEINRPAIQEWLLNSFAVGNMLLQGKDLRARILCEHIPSGYEYLTEIIQAMREGKCLTINYQSFWKEEAQVITLEPYFVKVFKQRWYLTARPSAHEELRTYALDRIQDLHVSNQKFKMPKDFDAEEMYATAYGIVIGKEEKVERIEINVYNNQAKYFRSLPLHSSQWEIESTEDCTVFEYYLKPTYDFIQELLSHGPDVEVIHPNSLRQLMKQRIEEMAELYK</sequence>
<dbReference type="Pfam" id="PF13280">
    <property type="entry name" value="WYL"/>
    <property type="match status" value="1"/>
</dbReference>
<dbReference type="InterPro" id="IPR057727">
    <property type="entry name" value="WCX_dom"/>
</dbReference>
<feature type="domain" description="WCX" evidence="2">
    <location>
        <begin position="220"/>
        <end position="296"/>
    </location>
</feature>
<accession>A0A5C8GDL5</accession>
<comment type="caution">
    <text evidence="3">The sequence shown here is derived from an EMBL/GenBank/DDBJ whole genome shotgun (WGS) entry which is preliminary data.</text>
</comment>
<evidence type="ECO:0000259" key="1">
    <source>
        <dbReference type="Pfam" id="PF13280"/>
    </source>
</evidence>
<dbReference type="AlphaFoldDB" id="A0A5C8GDL5"/>
<dbReference type="OrthoDB" id="43316at2"/>
<dbReference type="PANTHER" id="PTHR34580:SF9">
    <property type="entry name" value="SLL5097 PROTEIN"/>
    <property type="match status" value="1"/>
</dbReference>
<gene>
    <name evidence="3" type="ORF">ETF27_08955</name>
</gene>
<protein>
    <submittedName>
        <fullName evidence="3">WYL domain-containing protein</fullName>
    </submittedName>
</protein>
<proteinExistence type="predicted"/>